<accession>A0A345UJ71</accession>
<dbReference type="KEGG" id="cprv:CYPRO_1266"/>
<dbReference type="PANTHER" id="PTHR12993:SF30">
    <property type="entry name" value="N-ACETYL-ALPHA-D-GLUCOSAMINYL L-MALATE DEACETYLASE 1"/>
    <property type="match status" value="1"/>
</dbReference>
<dbReference type="InterPro" id="IPR003737">
    <property type="entry name" value="GlcNAc_PI_deacetylase-related"/>
</dbReference>
<dbReference type="InterPro" id="IPR023842">
    <property type="entry name" value="Bacillithiol_biosynth_BshB1"/>
</dbReference>
<dbReference type="RefSeq" id="WP_114983795.1">
    <property type="nucleotide sequence ID" value="NZ_CP027806.1"/>
</dbReference>
<dbReference type="Pfam" id="PF02585">
    <property type="entry name" value="PIG-L"/>
    <property type="match status" value="1"/>
</dbReference>
<dbReference type="OrthoDB" id="9778719at2"/>
<dbReference type="Proteomes" id="UP000254808">
    <property type="component" value="Chromosome"/>
</dbReference>
<dbReference type="SUPFAM" id="SSF102588">
    <property type="entry name" value="LmbE-like"/>
    <property type="match status" value="1"/>
</dbReference>
<dbReference type="GO" id="GO:0016811">
    <property type="term" value="F:hydrolase activity, acting on carbon-nitrogen (but not peptide) bonds, in linear amides"/>
    <property type="evidence" value="ECO:0007669"/>
    <property type="project" value="TreeGrafter"/>
</dbReference>
<keyword evidence="2" id="KW-1185">Reference proteome</keyword>
<dbReference type="PANTHER" id="PTHR12993">
    <property type="entry name" value="N-ACETYLGLUCOSAMINYL-PHOSPHATIDYLINOSITOL DE-N-ACETYLASE-RELATED"/>
    <property type="match status" value="1"/>
</dbReference>
<evidence type="ECO:0000313" key="1">
    <source>
        <dbReference type="EMBL" id="AXJ00523.1"/>
    </source>
</evidence>
<dbReference type="EMBL" id="CP027806">
    <property type="protein sequence ID" value="AXJ00523.1"/>
    <property type="molecule type" value="Genomic_DNA"/>
</dbReference>
<organism evidence="1 2">
    <name type="scientific">Cyclonatronum proteinivorum</name>
    <dbReference type="NCBI Taxonomy" id="1457365"/>
    <lineage>
        <taxon>Bacteria</taxon>
        <taxon>Pseudomonadati</taxon>
        <taxon>Balneolota</taxon>
        <taxon>Balneolia</taxon>
        <taxon>Balneolales</taxon>
        <taxon>Cyclonatronaceae</taxon>
        <taxon>Cyclonatronum</taxon>
    </lineage>
</organism>
<evidence type="ECO:0000313" key="2">
    <source>
        <dbReference type="Proteomes" id="UP000254808"/>
    </source>
</evidence>
<dbReference type="InterPro" id="IPR024078">
    <property type="entry name" value="LmbE-like_dom_sf"/>
</dbReference>
<dbReference type="GO" id="GO:0071793">
    <property type="term" value="P:bacillithiol biosynthetic process"/>
    <property type="evidence" value="ECO:0007669"/>
    <property type="project" value="InterPro"/>
</dbReference>
<dbReference type="GO" id="GO:0019213">
    <property type="term" value="F:deacetylase activity"/>
    <property type="evidence" value="ECO:0007669"/>
    <property type="project" value="InterPro"/>
</dbReference>
<gene>
    <name evidence="1" type="ORF">CYPRO_1266</name>
</gene>
<sequence length="247" mass="27604">MKLDVLAIAAHPDDVELCCAGTLAALTQQGLRCGVLDLTQGEMGTRGTPEERLSEAQDAARILGLRIRENLGLPDNGLVNSRVHQDAIMAAVRRFQPEICFINAATDRHPDHGHAHKLISDTLFYSGLQKRETTAPDGSAQHPWRPKHVFMFMQDTPFEPDLVFDITETQRVKEEAILAFKTQFNVPATDDGPQTYISGEGFFEMIRSRARIFGHQIGVQYGEPFKYLGGPLPFGDFSYLLSHNRIR</sequence>
<protein>
    <submittedName>
        <fullName evidence="1">Bacillithiol biosynthesis deacetylase BshB1</fullName>
    </submittedName>
</protein>
<proteinExistence type="predicted"/>
<dbReference type="NCBIfam" id="TIGR04001">
    <property type="entry name" value="thiol_BshB1"/>
    <property type="match status" value="1"/>
</dbReference>
<reference evidence="1 2" key="1">
    <citation type="submission" date="2018-03" db="EMBL/GenBank/DDBJ databases">
        <title>Phenotypic and genomic properties of Cyclonatronum proteinivorum gen. nov., sp. nov., a haloalkaliphilic bacteroidete from soda lakes possessing Na+-translocating rhodopsin.</title>
        <authorList>
            <person name="Toshchakov S.V."/>
            <person name="Korzhenkov A."/>
            <person name="Samarov N.I."/>
            <person name="Kublanov I.V."/>
            <person name="Muntyan M.S."/>
            <person name="Sorokin D.Y."/>
        </authorList>
    </citation>
    <scope>NUCLEOTIDE SEQUENCE [LARGE SCALE GENOMIC DNA]</scope>
    <source>
        <strain evidence="1 2">Omega</strain>
    </source>
</reference>
<dbReference type="Gene3D" id="3.40.50.10320">
    <property type="entry name" value="LmbE-like"/>
    <property type="match status" value="1"/>
</dbReference>
<dbReference type="AlphaFoldDB" id="A0A345UJ71"/>
<name>A0A345UJ71_9BACT</name>